<gene>
    <name evidence="2" type="ORF">SELMODRAFT_101516</name>
</gene>
<reference evidence="2 3" key="1">
    <citation type="journal article" date="2011" name="Science">
        <title>The Selaginella genome identifies genetic changes associated with the evolution of vascular plants.</title>
        <authorList>
            <person name="Banks J.A."/>
            <person name="Nishiyama T."/>
            <person name="Hasebe M."/>
            <person name="Bowman J.L."/>
            <person name="Gribskov M."/>
            <person name="dePamphilis C."/>
            <person name="Albert V.A."/>
            <person name="Aono N."/>
            <person name="Aoyama T."/>
            <person name="Ambrose B.A."/>
            <person name="Ashton N.W."/>
            <person name="Axtell M.J."/>
            <person name="Barker E."/>
            <person name="Barker M.S."/>
            <person name="Bennetzen J.L."/>
            <person name="Bonawitz N.D."/>
            <person name="Chapple C."/>
            <person name="Cheng C."/>
            <person name="Correa L.G."/>
            <person name="Dacre M."/>
            <person name="DeBarry J."/>
            <person name="Dreyer I."/>
            <person name="Elias M."/>
            <person name="Engstrom E.M."/>
            <person name="Estelle M."/>
            <person name="Feng L."/>
            <person name="Finet C."/>
            <person name="Floyd S.K."/>
            <person name="Frommer W.B."/>
            <person name="Fujita T."/>
            <person name="Gramzow L."/>
            <person name="Gutensohn M."/>
            <person name="Harholt J."/>
            <person name="Hattori M."/>
            <person name="Heyl A."/>
            <person name="Hirai T."/>
            <person name="Hiwatashi Y."/>
            <person name="Ishikawa M."/>
            <person name="Iwata M."/>
            <person name="Karol K.G."/>
            <person name="Koehler B."/>
            <person name="Kolukisaoglu U."/>
            <person name="Kubo M."/>
            <person name="Kurata T."/>
            <person name="Lalonde S."/>
            <person name="Li K."/>
            <person name="Li Y."/>
            <person name="Litt A."/>
            <person name="Lyons E."/>
            <person name="Manning G."/>
            <person name="Maruyama T."/>
            <person name="Michael T.P."/>
            <person name="Mikami K."/>
            <person name="Miyazaki S."/>
            <person name="Morinaga S."/>
            <person name="Murata T."/>
            <person name="Mueller-Roeber B."/>
            <person name="Nelson D.R."/>
            <person name="Obara M."/>
            <person name="Oguri Y."/>
            <person name="Olmstead R.G."/>
            <person name="Onodera N."/>
            <person name="Petersen B.L."/>
            <person name="Pils B."/>
            <person name="Prigge M."/>
            <person name="Rensing S.A."/>
            <person name="Riano-Pachon D.M."/>
            <person name="Roberts A.W."/>
            <person name="Sato Y."/>
            <person name="Scheller H.V."/>
            <person name="Schulz B."/>
            <person name="Schulz C."/>
            <person name="Shakirov E.V."/>
            <person name="Shibagaki N."/>
            <person name="Shinohara N."/>
            <person name="Shippen D.E."/>
            <person name="Soerensen I."/>
            <person name="Sotooka R."/>
            <person name="Sugimoto N."/>
            <person name="Sugita M."/>
            <person name="Sumikawa N."/>
            <person name="Tanurdzic M."/>
            <person name="Theissen G."/>
            <person name="Ulvskov P."/>
            <person name="Wakazuki S."/>
            <person name="Weng J.K."/>
            <person name="Willats W.W."/>
            <person name="Wipf D."/>
            <person name="Wolf P.G."/>
            <person name="Yang L."/>
            <person name="Zimmer A.D."/>
            <person name="Zhu Q."/>
            <person name="Mitros T."/>
            <person name="Hellsten U."/>
            <person name="Loque D."/>
            <person name="Otillar R."/>
            <person name="Salamov A."/>
            <person name="Schmutz J."/>
            <person name="Shapiro H."/>
            <person name="Lindquist E."/>
            <person name="Lucas S."/>
            <person name="Rokhsar D."/>
            <person name="Grigoriev I.V."/>
        </authorList>
    </citation>
    <scope>NUCLEOTIDE SEQUENCE [LARGE SCALE GENOMIC DNA]</scope>
</reference>
<dbReference type="InParanoid" id="D8RTH8"/>
<dbReference type="AlphaFoldDB" id="D8RTH8"/>
<dbReference type="OMA" id="PLPTKEC"/>
<dbReference type="Proteomes" id="UP000001514">
    <property type="component" value="Unassembled WGS sequence"/>
</dbReference>
<feature type="non-terminal residue" evidence="2">
    <location>
        <position position="1"/>
    </location>
</feature>
<evidence type="ECO:0000313" key="2">
    <source>
        <dbReference type="EMBL" id="EFJ24677.1"/>
    </source>
</evidence>
<dbReference type="FunCoup" id="D8RTH8">
    <property type="interactions" value="2024"/>
</dbReference>
<name>D8RTH8_SELML</name>
<proteinExistence type="predicted"/>
<protein>
    <recommendedName>
        <fullName evidence="1">AtTam37 zinc finger domain-containing protein</fullName>
    </recommendedName>
</protein>
<sequence length="266" mass="30023">RECNTCNGWEGIRCTSCRGTGKIQYLIVNPGLEGGESSTAESAAKSVVDGRAQLRTTSASADVGYTLPSKDCTTCSGTLINSSTKALNAYKKLNVPNEAILESCEDPATAEFFLFTRPELEGGYRMDEDMKKEMWWNYEEWRRNRLAQKAVGNQEPGWESMQQVLVTTDPVETLEDPAVVKNVSYYKARRAVEAEVDSMIMPQRPADWKVPLKYPLKESDWSEDDLKDPKKKEERDVLLKAQAEIVNEVSDEAWAAEWRELMVSYP</sequence>
<dbReference type="Gramene" id="EFJ24677">
    <property type="protein sequence ID" value="EFJ24677"/>
    <property type="gene ID" value="SELMODRAFT_101516"/>
</dbReference>
<accession>D8RTH8</accession>
<organism evidence="3">
    <name type="scientific">Selaginella moellendorffii</name>
    <name type="common">Spikemoss</name>
    <dbReference type="NCBI Taxonomy" id="88036"/>
    <lineage>
        <taxon>Eukaryota</taxon>
        <taxon>Viridiplantae</taxon>
        <taxon>Streptophyta</taxon>
        <taxon>Embryophyta</taxon>
        <taxon>Tracheophyta</taxon>
        <taxon>Lycopodiopsida</taxon>
        <taxon>Selaginellales</taxon>
        <taxon>Selaginellaceae</taxon>
        <taxon>Selaginella</taxon>
    </lineage>
</organism>
<dbReference type="Pfam" id="PF25112">
    <property type="entry name" value="zf-AtTam37"/>
    <property type="match status" value="1"/>
</dbReference>
<keyword evidence="3" id="KW-1185">Reference proteome</keyword>
<dbReference type="PANTHER" id="PTHR36404">
    <property type="entry name" value="EMBRYO DEFECTIVE 2737"/>
    <property type="match status" value="1"/>
</dbReference>
<dbReference type="KEGG" id="smo:SELMODRAFT_101516"/>
<dbReference type="STRING" id="88036.D8RTH8"/>
<dbReference type="InterPro" id="IPR056892">
    <property type="entry name" value="Zf-AtTam37"/>
</dbReference>
<dbReference type="EMBL" id="GL377589">
    <property type="protein sequence ID" value="EFJ24677.1"/>
    <property type="molecule type" value="Genomic_DNA"/>
</dbReference>
<dbReference type="eggNOG" id="ENOG502QTHJ">
    <property type="taxonomic scope" value="Eukaryota"/>
</dbReference>
<dbReference type="HOGENOM" id="CLU_048504_0_0_1"/>
<evidence type="ECO:0000259" key="1">
    <source>
        <dbReference type="Pfam" id="PF25112"/>
    </source>
</evidence>
<evidence type="ECO:0000313" key="3">
    <source>
        <dbReference type="Proteomes" id="UP000001514"/>
    </source>
</evidence>
<dbReference type="PANTHER" id="PTHR36404:SF1">
    <property type="entry name" value="EMBRYO DEFECTIVE 2737"/>
    <property type="match status" value="1"/>
</dbReference>
<feature type="domain" description="AtTam37 zinc finger" evidence="1">
    <location>
        <begin position="1"/>
        <end position="102"/>
    </location>
</feature>